<dbReference type="SUPFAM" id="SSF53850">
    <property type="entry name" value="Periplasmic binding protein-like II"/>
    <property type="match status" value="1"/>
</dbReference>
<evidence type="ECO:0000313" key="2">
    <source>
        <dbReference type="EMBL" id="HIR09971.1"/>
    </source>
</evidence>
<evidence type="ECO:0000313" key="3">
    <source>
        <dbReference type="Proteomes" id="UP000824258"/>
    </source>
</evidence>
<evidence type="ECO:0000256" key="1">
    <source>
        <dbReference type="SAM" id="SignalP"/>
    </source>
</evidence>
<proteinExistence type="predicted"/>
<feature type="signal peptide" evidence="1">
    <location>
        <begin position="1"/>
        <end position="21"/>
    </location>
</feature>
<organism evidence="2 3">
    <name type="scientific">Candidatus Avoscillospira stercoripullorum</name>
    <dbReference type="NCBI Taxonomy" id="2840709"/>
    <lineage>
        <taxon>Bacteria</taxon>
        <taxon>Bacillati</taxon>
        <taxon>Bacillota</taxon>
        <taxon>Clostridia</taxon>
        <taxon>Eubacteriales</taxon>
        <taxon>Oscillospiraceae</taxon>
        <taxon>Oscillospiraceae incertae sedis</taxon>
        <taxon>Candidatus Avoscillospira</taxon>
    </lineage>
</organism>
<dbReference type="Proteomes" id="UP000824258">
    <property type="component" value="Unassembled WGS sequence"/>
</dbReference>
<reference evidence="2" key="2">
    <citation type="journal article" date="2021" name="PeerJ">
        <title>Extensive microbial diversity within the chicken gut microbiome revealed by metagenomics and culture.</title>
        <authorList>
            <person name="Gilroy R."/>
            <person name="Ravi A."/>
            <person name="Getino M."/>
            <person name="Pursley I."/>
            <person name="Horton D.L."/>
            <person name="Alikhan N.F."/>
            <person name="Baker D."/>
            <person name="Gharbi K."/>
            <person name="Hall N."/>
            <person name="Watson M."/>
            <person name="Adriaenssens E.M."/>
            <person name="Foster-Nyarko E."/>
            <person name="Jarju S."/>
            <person name="Secka A."/>
            <person name="Antonio M."/>
            <person name="Oren A."/>
            <person name="Chaudhuri R.R."/>
            <person name="La Ragione R."/>
            <person name="Hildebrand F."/>
            <person name="Pallen M.J."/>
        </authorList>
    </citation>
    <scope>NUCLEOTIDE SEQUENCE</scope>
    <source>
        <strain evidence="2">ChiHjej9B8-7071</strain>
    </source>
</reference>
<gene>
    <name evidence="2" type="ORF">IAA70_06180</name>
</gene>
<dbReference type="AlphaFoldDB" id="A0A9D1D702"/>
<name>A0A9D1D702_9FIRM</name>
<dbReference type="Gene3D" id="3.40.190.10">
    <property type="entry name" value="Periplasmic binding protein-like II"/>
    <property type="match status" value="1"/>
</dbReference>
<evidence type="ECO:0008006" key="4">
    <source>
        <dbReference type="Google" id="ProtNLM"/>
    </source>
</evidence>
<keyword evidence="1" id="KW-0732">Signal</keyword>
<accession>A0A9D1D702</accession>
<dbReference type="EMBL" id="DVGD01000199">
    <property type="protein sequence ID" value="HIR09971.1"/>
    <property type="molecule type" value="Genomic_DNA"/>
</dbReference>
<protein>
    <recommendedName>
        <fullName evidence="4">Extracellular solute-binding protein</fullName>
    </recommendedName>
</protein>
<feature type="chain" id="PRO_5038481312" description="Extracellular solute-binding protein" evidence="1">
    <location>
        <begin position="22"/>
        <end position="447"/>
    </location>
</feature>
<dbReference type="PROSITE" id="PS51257">
    <property type="entry name" value="PROKAR_LIPOPROTEIN"/>
    <property type="match status" value="1"/>
</dbReference>
<sequence length="447" mass="50145">MKRVILFLLVCLLLLGCSAKAPVEQETDNTPRIEEDTPEKEKTAISLAGVNWQDSRIKRVITEFNKTSSDYTVSMIDYGISVSQEQGEMALQTQMQAGNIPDLLIFDRRSNETAEDLDAISPLPYISGGMLMDLDPFVEDGRLSFDREDCIIWDALHEFGGMYLIGPKFRLHALYCLPGIAEQYQGWTLEDYLVLQDSLSQNQKLMYYMEPMAFIEYVGSRYIHDAVDVTNATCDFETPELISVLEAACHIKSSNAQEDHIQDDGSFKGAPEMMLEGSLYFCETQLNSAFDVSFDRFRAKTDYPMGYLGYPTPDGSNGMYIDLPYAVGICAGTDQLDGCLTFLNYMLQHPIYQDAYDGTPLFRSQLADNLKAINDMTTASPWVTEQIDQDALVSAAATCRNLSYFDMDILGIIEEEAEPVLAGERTAEEAAARIQERASILVAERYE</sequence>
<reference evidence="2" key="1">
    <citation type="submission" date="2020-10" db="EMBL/GenBank/DDBJ databases">
        <authorList>
            <person name="Gilroy R."/>
        </authorList>
    </citation>
    <scope>NUCLEOTIDE SEQUENCE</scope>
    <source>
        <strain evidence="2">ChiHjej9B8-7071</strain>
    </source>
</reference>
<comment type="caution">
    <text evidence="2">The sequence shown here is derived from an EMBL/GenBank/DDBJ whole genome shotgun (WGS) entry which is preliminary data.</text>
</comment>